<evidence type="ECO:0000313" key="2">
    <source>
        <dbReference type="EMBL" id="GAA2797856.1"/>
    </source>
</evidence>
<dbReference type="Pfam" id="PF12697">
    <property type="entry name" value="Abhydrolase_6"/>
    <property type="match status" value="1"/>
</dbReference>
<dbReference type="PANTHER" id="PTHR43689">
    <property type="entry name" value="HYDROLASE"/>
    <property type="match status" value="1"/>
</dbReference>
<feature type="domain" description="AB hydrolase-1" evidence="1">
    <location>
        <begin position="30"/>
        <end position="240"/>
    </location>
</feature>
<comment type="caution">
    <text evidence="2">The sequence shown here is derived from an EMBL/GenBank/DDBJ whole genome shotgun (WGS) entry which is preliminary data.</text>
</comment>
<dbReference type="GO" id="GO:0016787">
    <property type="term" value="F:hydrolase activity"/>
    <property type="evidence" value="ECO:0007669"/>
    <property type="project" value="UniProtKB-KW"/>
</dbReference>
<dbReference type="SUPFAM" id="SSF53474">
    <property type="entry name" value="alpha/beta-Hydrolases"/>
    <property type="match status" value="1"/>
</dbReference>
<evidence type="ECO:0000259" key="1">
    <source>
        <dbReference type="Pfam" id="PF12697"/>
    </source>
</evidence>
<gene>
    <name evidence="2" type="ORF">GCM10010470_36310</name>
</gene>
<proteinExistence type="predicted"/>
<accession>A0ABN3VES0</accession>
<dbReference type="Proteomes" id="UP001500979">
    <property type="component" value="Unassembled WGS sequence"/>
</dbReference>
<evidence type="ECO:0000313" key="3">
    <source>
        <dbReference type="Proteomes" id="UP001500979"/>
    </source>
</evidence>
<protein>
    <submittedName>
        <fullName evidence="2">Alpha/beta hydrolase</fullName>
    </submittedName>
</protein>
<dbReference type="Gene3D" id="3.40.50.1820">
    <property type="entry name" value="alpha/beta hydrolase"/>
    <property type="match status" value="1"/>
</dbReference>
<keyword evidence="2" id="KW-0378">Hydrolase</keyword>
<dbReference type="InterPro" id="IPR000073">
    <property type="entry name" value="AB_hydrolase_1"/>
</dbReference>
<name>A0ABN3VES0_9PSEU</name>
<sequence length="249" mass="26588">MSGWDWAEFTAAAGTRVHAAVLGPSGAPDVVCVHGLGCSHRSFLPLARCLAPEFHVVALDLPGFGRTPGPRKPLDVRGLSAALASWLRATGRQGAPLVANSAGCQVIVDLAAHEPGLLGPVVLNGPTMDRRARSAARQLGRLIRNSPLEPPALVAVLARDYLDCGPRRLLATFRYLLDDPIERKLRHVRTPAVVVRGSRDPVAPRAWAQEVAAELPRGRYAEVPGAGHTLHFSAPAQLADIVRSLARHE</sequence>
<organism evidence="2 3">
    <name type="scientific">Saccharopolyspora taberi</name>
    <dbReference type="NCBI Taxonomy" id="60895"/>
    <lineage>
        <taxon>Bacteria</taxon>
        <taxon>Bacillati</taxon>
        <taxon>Actinomycetota</taxon>
        <taxon>Actinomycetes</taxon>
        <taxon>Pseudonocardiales</taxon>
        <taxon>Pseudonocardiaceae</taxon>
        <taxon>Saccharopolyspora</taxon>
    </lineage>
</organism>
<keyword evidence="3" id="KW-1185">Reference proteome</keyword>
<dbReference type="RefSeq" id="WP_344681154.1">
    <property type="nucleotide sequence ID" value="NZ_BAAAUX010000014.1"/>
</dbReference>
<dbReference type="EMBL" id="BAAAUX010000014">
    <property type="protein sequence ID" value="GAA2797856.1"/>
    <property type="molecule type" value="Genomic_DNA"/>
</dbReference>
<dbReference type="InterPro" id="IPR029058">
    <property type="entry name" value="AB_hydrolase_fold"/>
</dbReference>
<reference evidence="2 3" key="1">
    <citation type="journal article" date="2019" name="Int. J. Syst. Evol. Microbiol.">
        <title>The Global Catalogue of Microorganisms (GCM) 10K type strain sequencing project: providing services to taxonomists for standard genome sequencing and annotation.</title>
        <authorList>
            <consortium name="The Broad Institute Genomics Platform"/>
            <consortium name="The Broad Institute Genome Sequencing Center for Infectious Disease"/>
            <person name="Wu L."/>
            <person name="Ma J."/>
        </authorList>
    </citation>
    <scope>NUCLEOTIDE SEQUENCE [LARGE SCALE GENOMIC DNA]</scope>
    <source>
        <strain evidence="2 3">JCM 9383</strain>
    </source>
</reference>
<dbReference type="PANTHER" id="PTHR43689:SF8">
    <property type="entry name" value="ALPHA_BETA-HYDROLASES SUPERFAMILY PROTEIN"/>
    <property type="match status" value="1"/>
</dbReference>